<reference evidence="2 4" key="2">
    <citation type="journal article" date="2014" name="BMC Genomics">
        <title>An improved genome release (version Mt4.0) for the model legume Medicago truncatula.</title>
        <authorList>
            <person name="Tang H."/>
            <person name="Krishnakumar V."/>
            <person name="Bidwell S."/>
            <person name="Rosen B."/>
            <person name="Chan A."/>
            <person name="Zhou S."/>
            <person name="Gentzbittel L."/>
            <person name="Childs K.L."/>
            <person name="Yandell M."/>
            <person name="Gundlach H."/>
            <person name="Mayer K.F."/>
            <person name="Schwartz D.C."/>
            <person name="Town C.D."/>
        </authorList>
    </citation>
    <scope>GENOME REANNOTATION</scope>
    <source>
        <strain evidence="2">A17</strain>
        <strain evidence="3 4">cv. Jemalong A17</strain>
    </source>
</reference>
<proteinExistence type="predicted"/>
<evidence type="ECO:0000313" key="2">
    <source>
        <dbReference type="EMBL" id="KEH23096.1"/>
    </source>
</evidence>
<organism evidence="2 4">
    <name type="scientific">Medicago truncatula</name>
    <name type="common">Barrel medic</name>
    <name type="synonym">Medicago tribuloides</name>
    <dbReference type="NCBI Taxonomy" id="3880"/>
    <lineage>
        <taxon>Eukaryota</taxon>
        <taxon>Viridiplantae</taxon>
        <taxon>Streptophyta</taxon>
        <taxon>Embryophyta</taxon>
        <taxon>Tracheophyta</taxon>
        <taxon>Spermatophyta</taxon>
        <taxon>Magnoliopsida</taxon>
        <taxon>eudicotyledons</taxon>
        <taxon>Gunneridae</taxon>
        <taxon>Pentapetalae</taxon>
        <taxon>rosids</taxon>
        <taxon>fabids</taxon>
        <taxon>Fabales</taxon>
        <taxon>Fabaceae</taxon>
        <taxon>Papilionoideae</taxon>
        <taxon>50 kb inversion clade</taxon>
        <taxon>NPAAA clade</taxon>
        <taxon>Hologalegina</taxon>
        <taxon>IRL clade</taxon>
        <taxon>Trifolieae</taxon>
        <taxon>Medicago</taxon>
    </lineage>
</organism>
<dbReference type="EMBL" id="CM001223">
    <property type="protein sequence ID" value="KEH23096.1"/>
    <property type="molecule type" value="Genomic_DNA"/>
</dbReference>
<dbReference type="HOGENOM" id="CLU_030757_1_1_1"/>
<keyword evidence="1" id="KW-0472">Membrane</keyword>
<gene>
    <name evidence="2" type="ordered locus">MTR_7g066400</name>
</gene>
<dbReference type="OMA" id="ICWCGEQ"/>
<dbReference type="Proteomes" id="UP000002051">
    <property type="component" value="Unassembled WGS sequence"/>
</dbReference>
<keyword evidence="1" id="KW-0812">Transmembrane</keyword>
<reference evidence="2 4" key="1">
    <citation type="journal article" date="2011" name="Nature">
        <title>The Medicago genome provides insight into the evolution of rhizobial symbioses.</title>
        <authorList>
            <person name="Young N.D."/>
            <person name="Debelle F."/>
            <person name="Oldroyd G.E."/>
            <person name="Geurts R."/>
            <person name="Cannon S.B."/>
            <person name="Udvardi M.K."/>
            <person name="Benedito V.A."/>
            <person name="Mayer K.F."/>
            <person name="Gouzy J."/>
            <person name="Schoof H."/>
            <person name="Van de Peer Y."/>
            <person name="Proost S."/>
            <person name="Cook D.R."/>
            <person name="Meyers B.C."/>
            <person name="Spannagl M."/>
            <person name="Cheung F."/>
            <person name="De Mita S."/>
            <person name="Krishnakumar V."/>
            <person name="Gundlach H."/>
            <person name="Zhou S."/>
            <person name="Mudge J."/>
            <person name="Bharti A.K."/>
            <person name="Murray J.D."/>
            <person name="Naoumkina M.A."/>
            <person name="Rosen B."/>
            <person name="Silverstein K.A."/>
            <person name="Tang H."/>
            <person name="Rombauts S."/>
            <person name="Zhao P.X."/>
            <person name="Zhou P."/>
            <person name="Barbe V."/>
            <person name="Bardou P."/>
            <person name="Bechner M."/>
            <person name="Bellec A."/>
            <person name="Berger A."/>
            <person name="Berges H."/>
            <person name="Bidwell S."/>
            <person name="Bisseling T."/>
            <person name="Choisne N."/>
            <person name="Couloux A."/>
            <person name="Denny R."/>
            <person name="Deshpande S."/>
            <person name="Dai X."/>
            <person name="Doyle J.J."/>
            <person name="Dudez A.M."/>
            <person name="Farmer A.D."/>
            <person name="Fouteau S."/>
            <person name="Franken C."/>
            <person name="Gibelin C."/>
            <person name="Gish J."/>
            <person name="Goldstein S."/>
            <person name="Gonzalez A.J."/>
            <person name="Green P.J."/>
            <person name="Hallab A."/>
            <person name="Hartog M."/>
            <person name="Hua A."/>
            <person name="Humphray S.J."/>
            <person name="Jeong D.H."/>
            <person name="Jing Y."/>
            <person name="Jocker A."/>
            <person name="Kenton S.M."/>
            <person name="Kim D.J."/>
            <person name="Klee K."/>
            <person name="Lai H."/>
            <person name="Lang C."/>
            <person name="Lin S."/>
            <person name="Macmil S.L."/>
            <person name="Magdelenat G."/>
            <person name="Matthews L."/>
            <person name="McCorrison J."/>
            <person name="Monaghan E.L."/>
            <person name="Mun J.H."/>
            <person name="Najar F.Z."/>
            <person name="Nicholson C."/>
            <person name="Noirot C."/>
            <person name="O'Bleness M."/>
            <person name="Paule C.R."/>
            <person name="Poulain J."/>
            <person name="Prion F."/>
            <person name="Qin B."/>
            <person name="Qu C."/>
            <person name="Retzel E.F."/>
            <person name="Riddle C."/>
            <person name="Sallet E."/>
            <person name="Samain S."/>
            <person name="Samson N."/>
            <person name="Sanders I."/>
            <person name="Saurat O."/>
            <person name="Scarpelli C."/>
            <person name="Schiex T."/>
            <person name="Segurens B."/>
            <person name="Severin A.J."/>
            <person name="Sherrier D.J."/>
            <person name="Shi R."/>
            <person name="Sims S."/>
            <person name="Singer S.R."/>
            <person name="Sinharoy S."/>
            <person name="Sterck L."/>
            <person name="Viollet A."/>
            <person name="Wang B.B."/>
            <person name="Wang K."/>
            <person name="Wang M."/>
            <person name="Wang X."/>
            <person name="Warfsmann J."/>
            <person name="Weissenbach J."/>
            <person name="White D.D."/>
            <person name="White J.D."/>
            <person name="Wiley G.B."/>
            <person name="Wincker P."/>
            <person name="Xing Y."/>
            <person name="Yang L."/>
            <person name="Yao Z."/>
            <person name="Ying F."/>
            <person name="Zhai J."/>
            <person name="Zhou L."/>
            <person name="Zuber A."/>
            <person name="Denarie J."/>
            <person name="Dixon R.A."/>
            <person name="May G.D."/>
            <person name="Schwartz D.C."/>
            <person name="Rogers J."/>
            <person name="Quetier F."/>
            <person name="Town C.D."/>
            <person name="Roe B.A."/>
        </authorList>
    </citation>
    <scope>NUCLEOTIDE SEQUENCE [LARGE SCALE GENOMIC DNA]</scope>
    <source>
        <strain evidence="2">A17</strain>
        <strain evidence="3 4">cv. Jemalong A17</strain>
    </source>
</reference>
<dbReference type="InterPro" id="IPR007750">
    <property type="entry name" value="DUF674"/>
</dbReference>
<feature type="transmembrane region" description="Helical" evidence="1">
    <location>
        <begin position="266"/>
        <end position="288"/>
    </location>
</feature>
<evidence type="ECO:0000313" key="3">
    <source>
        <dbReference type="EnsemblPlants" id="KEH23096"/>
    </source>
</evidence>
<dbReference type="PANTHER" id="PTHR33103:SF27">
    <property type="entry name" value="OS04G0594700 PROTEIN"/>
    <property type="match status" value="1"/>
</dbReference>
<dbReference type="PaxDb" id="3880-AES66162"/>
<evidence type="ECO:0000313" key="4">
    <source>
        <dbReference type="Proteomes" id="UP000002051"/>
    </source>
</evidence>
<keyword evidence="4" id="KW-1185">Reference proteome</keyword>
<evidence type="ECO:0000256" key="1">
    <source>
        <dbReference type="SAM" id="Phobius"/>
    </source>
</evidence>
<dbReference type="AlphaFoldDB" id="A0A072U0Y2"/>
<name>A0A072U0Y2_MEDTR</name>
<sequence length="447" mass="50795">MAANALDDQGVQVPLTFMVDKERKKVLYAEAGKDFVDVLFKSNMEAVRFGSISSLYLSVSDLDAQYLWSNTCRKMLLNPRNSMEAYCQKMKLNIDETECLQFFLCDDDSYQNCICGKLLNVMRTRQSTTDNGFVNESSTFIISDDLFVRPNHLGTSLNLLQNLGINDFDDIDKQIVNISKKEACFLSFYIIDLLKFSLLSKSPLSDFIFKKEHFVGNLDPRNRLEFWIGEVEEPCNESDEMVVKVVRRKSNEQILFVEGDENFSDFILSFLTIPLGGVVLMFEGLSFLCCMDNLYNSMTELNPDRCLRSQYVKDRLCEPQVGMHLELRNQILPIGETNSSGYIIHCKDHKKEVIFVDPKSPISGGFLRGPTSFMVTDDLVVSPMSLISGLAYLERMKVPLNDVEERVIRIGVKEGLSILKASLTSTSSLTNGLSLSIMEQFLYQNYL</sequence>
<reference evidence="3" key="3">
    <citation type="submission" date="2015-04" db="UniProtKB">
        <authorList>
            <consortium name="EnsemblPlants"/>
        </authorList>
    </citation>
    <scope>IDENTIFICATION</scope>
    <source>
        <strain evidence="3">cv. Jemalong A17</strain>
    </source>
</reference>
<dbReference type="PANTHER" id="PTHR33103">
    <property type="entry name" value="OS01G0153900 PROTEIN"/>
    <property type="match status" value="1"/>
</dbReference>
<protein>
    <submittedName>
        <fullName evidence="2">DUF674 family protein</fullName>
    </submittedName>
</protein>
<keyword evidence="1" id="KW-1133">Transmembrane helix</keyword>
<dbReference type="EnsemblPlants" id="KEH23096">
    <property type="protein sequence ID" value="KEH23096"/>
    <property type="gene ID" value="MTR_7g066400"/>
</dbReference>
<accession>A0A072U0Y2</accession>
<dbReference type="Pfam" id="PF05056">
    <property type="entry name" value="DUF674"/>
    <property type="match status" value="1"/>
</dbReference>